<accession>A0A1M6EFH9</accession>
<dbReference type="InterPro" id="IPR009012">
    <property type="entry name" value="GrpE_head"/>
</dbReference>
<dbReference type="PANTHER" id="PTHR21237:SF23">
    <property type="entry name" value="GRPE PROTEIN HOMOLOG, MITOCHONDRIAL"/>
    <property type="match status" value="1"/>
</dbReference>
<comment type="function">
    <text evidence="7 10 11">Participates actively in the response to hyperosmotic and heat shock by preventing the aggregation of stress-denatured proteins, in association with DnaK and GrpE. It is the nucleotide exchange factor for DnaK and may function as a thermosensor. Unfolded proteins bind initially to DnaJ; upon interaction with the DnaJ-bound protein, DnaK hydrolyzes its bound ATP, resulting in the formation of a stable complex. GrpE releases ADP from DnaK; ATP binding to DnaK triggers the release of the substrate protein, thus completing the reaction cycle. Several rounds of ATP-dependent interactions between DnaJ, DnaK and GrpE are required for fully efficient folding.</text>
</comment>
<evidence type="ECO:0000313" key="15">
    <source>
        <dbReference type="Proteomes" id="UP000184510"/>
    </source>
</evidence>
<dbReference type="Gene3D" id="2.30.22.10">
    <property type="entry name" value="Head domain of nucleotide exchange factor GrpE"/>
    <property type="match status" value="1"/>
</dbReference>
<dbReference type="PROSITE" id="PS01071">
    <property type="entry name" value="GRPE"/>
    <property type="match status" value="1"/>
</dbReference>
<dbReference type="FunCoup" id="A0A1M6EFH9">
    <property type="interactions" value="452"/>
</dbReference>
<evidence type="ECO:0000256" key="1">
    <source>
        <dbReference type="ARBA" id="ARBA00004496"/>
    </source>
</evidence>
<keyword evidence="6 10" id="KW-0143">Chaperone</keyword>
<dbReference type="InParanoid" id="A0A1M6EFH9"/>
<proteinExistence type="inferred from homology"/>
<comment type="subunit">
    <text evidence="3 10">Homodimer.</text>
</comment>
<evidence type="ECO:0000256" key="9">
    <source>
        <dbReference type="ARBA" id="ARBA00076414"/>
    </source>
</evidence>
<dbReference type="GO" id="GO:0051087">
    <property type="term" value="F:protein-folding chaperone binding"/>
    <property type="evidence" value="ECO:0007669"/>
    <property type="project" value="InterPro"/>
</dbReference>
<sequence length="228" mass="25452">MGVDVGPSVGMSFAMQKDNSQVSEEELVDESVEQETSGQTVDDSGKTLDEINEEIEKELEEAIEQEEQDEVVTLEAEVLKWKEAALRSAADLENFRKRMAREKQDSIRYGNQRLIEELLPVLDNFAMGMQAAEKDSGSMIYMGMQMVQKQLEGFLEGQGVQEVPVIVGSDFDPNLHDAMSQEVSAELEEGKILRVMRKGYKMGDRLVRPANVVVSKGAEESQEEEAAQ</sequence>
<dbReference type="PANTHER" id="PTHR21237">
    <property type="entry name" value="GRPE PROTEIN"/>
    <property type="match status" value="1"/>
</dbReference>
<evidence type="ECO:0000256" key="3">
    <source>
        <dbReference type="ARBA" id="ARBA00011738"/>
    </source>
</evidence>
<dbReference type="FunFam" id="2.30.22.10:FF:000001">
    <property type="entry name" value="Protein GrpE"/>
    <property type="match status" value="1"/>
</dbReference>
<dbReference type="InterPro" id="IPR000740">
    <property type="entry name" value="GrpE"/>
</dbReference>
<evidence type="ECO:0000256" key="6">
    <source>
        <dbReference type="ARBA" id="ARBA00023186"/>
    </source>
</evidence>
<evidence type="ECO:0000256" key="12">
    <source>
        <dbReference type="RuleBase" id="RU004478"/>
    </source>
</evidence>
<comment type="subcellular location">
    <subcellularLocation>
        <location evidence="1 10">Cytoplasm</location>
    </subcellularLocation>
</comment>
<reference evidence="14 15" key="1">
    <citation type="submission" date="2016-11" db="EMBL/GenBank/DDBJ databases">
        <authorList>
            <person name="Jaros S."/>
            <person name="Januszkiewicz K."/>
            <person name="Wedrychowicz H."/>
        </authorList>
    </citation>
    <scope>NUCLEOTIDE SEQUENCE [LARGE SCALE GENOMIC DNA]</scope>
    <source>
        <strain evidence="14 15">DSM 18772</strain>
    </source>
</reference>
<protein>
    <recommendedName>
        <fullName evidence="8 10">Protein GrpE</fullName>
    </recommendedName>
    <alternativeName>
        <fullName evidence="9 10">HSP-70 cofactor</fullName>
    </alternativeName>
</protein>
<name>A0A1M6EFH9_9BACT</name>
<evidence type="ECO:0000256" key="10">
    <source>
        <dbReference type="HAMAP-Rule" id="MF_01151"/>
    </source>
</evidence>
<dbReference type="STRING" id="1123071.SAMN02745181_1019"/>
<evidence type="ECO:0000256" key="13">
    <source>
        <dbReference type="SAM" id="MobiDB-lite"/>
    </source>
</evidence>
<dbReference type="Proteomes" id="UP000184510">
    <property type="component" value="Unassembled WGS sequence"/>
</dbReference>
<dbReference type="NCBIfam" id="NF010738">
    <property type="entry name" value="PRK14140.1"/>
    <property type="match status" value="1"/>
</dbReference>
<dbReference type="AlphaFoldDB" id="A0A1M6EFH9"/>
<gene>
    <name evidence="10" type="primary">grpE</name>
    <name evidence="14" type="ORF">SAMN02745181_1019</name>
</gene>
<keyword evidence="4 10" id="KW-0963">Cytoplasm</keyword>
<evidence type="ECO:0000256" key="2">
    <source>
        <dbReference type="ARBA" id="ARBA00009054"/>
    </source>
</evidence>
<evidence type="ECO:0000256" key="11">
    <source>
        <dbReference type="RuleBase" id="RU000639"/>
    </source>
</evidence>
<dbReference type="GO" id="GO:0006457">
    <property type="term" value="P:protein folding"/>
    <property type="evidence" value="ECO:0007669"/>
    <property type="project" value="InterPro"/>
</dbReference>
<feature type="region of interest" description="Disordered" evidence="13">
    <location>
        <begin position="1"/>
        <end position="45"/>
    </location>
</feature>
<dbReference type="EMBL" id="FQYR01000002">
    <property type="protein sequence ID" value="SHI84287.1"/>
    <property type="molecule type" value="Genomic_DNA"/>
</dbReference>
<evidence type="ECO:0000256" key="4">
    <source>
        <dbReference type="ARBA" id="ARBA00022490"/>
    </source>
</evidence>
<keyword evidence="15" id="KW-1185">Reference proteome</keyword>
<dbReference type="PRINTS" id="PR00773">
    <property type="entry name" value="GRPEPROTEIN"/>
</dbReference>
<evidence type="ECO:0000256" key="5">
    <source>
        <dbReference type="ARBA" id="ARBA00023016"/>
    </source>
</evidence>
<dbReference type="HAMAP" id="MF_01151">
    <property type="entry name" value="GrpE"/>
    <property type="match status" value="1"/>
</dbReference>
<comment type="similarity">
    <text evidence="2 10 12">Belongs to the GrpE family.</text>
</comment>
<dbReference type="SUPFAM" id="SSF58014">
    <property type="entry name" value="Coiled-coil domain of nucleotide exchange factor GrpE"/>
    <property type="match status" value="1"/>
</dbReference>
<evidence type="ECO:0000256" key="8">
    <source>
        <dbReference type="ARBA" id="ARBA00072274"/>
    </source>
</evidence>
<feature type="compositionally biased region" description="Acidic residues" evidence="13">
    <location>
        <begin position="23"/>
        <end position="33"/>
    </location>
</feature>
<dbReference type="GO" id="GO:0042803">
    <property type="term" value="F:protein homodimerization activity"/>
    <property type="evidence" value="ECO:0007669"/>
    <property type="project" value="InterPro"/>
</dbReference>
<evidence type="ECO:0000313" key="14">
    <source>
        <dbReference type="EMBL" id="SHI84287.1"/>
    </source>
</evidence>
<dbReference type="CDD" id="cd00446">
    <property type="entry name" value="GrpE"/>
    <property type="match status" value="1"/>
</dbReference>
<dbReference type="Gene3D" id="3.90.20.20">
    <property type="match status" value="1"/>
</dbReference>
<dbReference type="Pfam" id="PF01025">
    <property type="entry name" value="GrpE"/>
    <property type="match status" value="1"/>
</dbReference>
<dbReference type="SUPFAM" id="SSF51064">
    <property type="entry name" value="Head domain of nucleotide exchange factor GrpE"/>
    <property type="match status" value="1"/>
</dbReference>
<keyword evidence="5 10" id="KW-0346">Stress response</keyword>
<dbReference type="InterPro" id="IPR013805">
    <property type="entry name" value="GrpE_CC"/>
</dbReference>
<organism evidence="14 15">
    <name type="scientific">Rubritalea squalenifaciens DSM 18772</name>
    <dbReference type="NCBI Taxonomy" id="1123071"/>
    <lineage>
        <taxon>Bacteria</taxon>
        <taxon>Pseudomonadati</taxon>
        <taxon>Verrucomicrobiota</taxon>
        <taxon>Verrucomicrobiia</taxon>
        <taxon>Verrucomicrobiales</taxon>
        <taxon>Rubritaleaceae</taxon>
        <taxon>Rubritalea</taxon>
    </lineage>
</organism>
<dbReference type="GO" id="GO:0051082">
    <property type="term" value="F:unfolded protein binding"/>
    <property type="evidence" value="ECO:0007669"/>
    <property type="project" value="TreeGrafter"/>
</dbReference>
<evidence type="ECO:0000256" key="7">
    <source>
        <dbReference type="ARBA" id="ARBA00053401"/>
    </source>
</evidence>
<dbReference type="GO" id="GO:0000774">
    <property type="term" value="F:adenyl-nucleotide exchange factor activity"/>
    <property type="evidence" value="ECO:0007669"/>
    <property type="project" value="InterPro"/>
</dbReference>
<dbReference type="GO" id="GO:0005737">
    <property type="term" value="C:cytoplasm"/>
    <property type="evidence" value="ECO:0007669"/>
    <property type="project" value="UniProtKB-SubCell"/>
</dbReference>